<evidence type="ECO:0000313" key="1">
    <source>
        <dbReference type="EMBL" id="RXT49923.1"/>
    </source>
</evidence>
<evidence type="ECO:0000313" key="2">
    <source>
        <dbReference type="Proteomes" id="UP000290819"/>
    </source>
</evidence>
<sequence>MEATGDWSSIEDAMGVAFPDDFKRFIGIYGSGVIGEFLTILNPFSTRPELNLPKQSRRQLDVLLALQDTFGEQIPFKLHPIKGGLLPVGITDNGDVIHWLTSGGAADWTIVVNEARSPDYEHFACCLTQFIEGVIERSIRCRAFPLSIFQALPAFRSL</sequence>
<accession>A0A4Q1VF73</accession>
<organism evidence="1 2">
    <name type="scientific">Bradyrhizobium betae</name>
    <dbReference type="NCBI Taxonomy" id="244734"/>
    <lineage>
        <taxon>Bacteria</taxon>
        <taxon>Pseudomonadati</taxon>
        <taxon>Pseudomonadota</taxon>
        <taxon>Alphaproteobacteria</taxon>
        <taxon>Hyphomicrobiales</taxon>
        <taxon>Nitrobacteraceae</taxon>
        <taxon>Bradyrhizobium</taxon>
    </lineage>
</organism>
<name>A0A4Q1VF73_9BRAD</name>
<gene>
    <name evidence="1" type="ORF">B5V03_08630</name>
</gene>
<dbReference type="Proteomes" id="UP000290819">
    <property type="component" value="Unassembled WGS sequence"/>
</dbReference>
<proteinExistence type="predicted"/>
<dbReference type="Gene3D" id="3.40.1580.10">
    <property type="entry name" value="SMI1/KNR4-like"/>
    <property type="match status" value="1"/>
</dbReference>
<dbReference type="InterPro" id="IPR037883">
    <property type="entry name" value="Knr4/Smi1-like_sf"/>
</dbReference>
<reference evidence="1 2" key="1">
    <citation type="submission" date="2017-03" db="EMBL/GenBank/DDBJ databases">
        <authorList>
            <person name="Safronova V.I."/>
            <person name="Sazanova A.L."/>
            <person name="Chirak E.R."/>
        </authorList>
    </citation>
    <scope>NUCLEOTIDE SEQUENCE [LARGE SCALE GENOMIC DNA]</scope>
    <source>
        <strain evidence="1 2">Opo-243</strain>
    </source>
</reference>
<protein>
    <recommendedName>
        <fullName evidence="3">SMI1/KNR4 family protein</fullName>
    </recommendedName>
</protein>
<keyword evidence="2" id="KW-1185">Reference proteome</keyword>
<evidence type="ECO:0008006" key="3">
    <source>
        <dbReference type="Google" id="ProtNLM"/>
    </source>
</evidence>
<dbReference type="EMBL" id="MZXW01000015">
    <property type="protein sequence ID" value="RXT49923.1"/>
    <property type="molecule type" value="Genomic_DNA"/>
</dbReference>
<dbReference type="SUPFAM" id="SSF160631">
    <property type="entry name" value="SMI1/KNR4-like"/>
    <property type="match status" value="1"/>
</dbReference>
<dbReference type="AlphaFoldDB" id="A0A4Q1VF73"/>
<dbReference type="Pfam" id="PF14568">
    <property type="entry name" value="SUKH_6"/>
    <property type="match status" value="1"/>
</dbReference>
<comment type="caution">
    <text evidence="1">The sequence shown here is derived from an EMBL/GenBank/DDBJ whole genome shotgun (WGS) entry which is preliminary data.</text>
</comment>